<proteinExistence type="predicted"/>
<dbReference type="PATRIC" id="fig|1439726.3.peg.4293"/>
<sequence>MEIDRRGLLALLAGAAAVPLMPVRALAADPSDWTALLAEAKGQTVWFHAWGGGDQINDYIGWAAGEVKQRYGVTVEHVKVTDTANVVQTVLAEKSAGRTTGGSVDLVWINGENFAAMKREGLLQRRGWAESLPNFAFVDVAGKPTTRVDFTIPTDGLEAPWGMAQLVFFHDTATTPNPPRSAAEFLAYAKANPGRLAYPQPPDFMGSTFLKQILTETTSDPVRLARPVEAGDLEEVTRPLYAYLDDLHPHLWRSGRAYPQNVAALMQLLADDEIDVAFAFNPATASNDVENGVLPDSVRGYVFAGGTIGNTHFVAIPFNSGAAAGAMVFADFLMSPEAQARKADAVVWGDPTVLDVARLGEADRARFAGITRGVATPTAEELGTVLPEPHPSWMEAVETAWTARYGAT</sequence>
<dbReference type="EMBL" id="MCRJ01000150">
    <property type="protein sequence ID" value="ODN68639.1"/>
    <property type="molecule type" value="Genomic_DNA"/>
</dbReference>
<dbReference type="InterPro" id="IPR006059">
    <property type="entry name" value="SBP"/>
</dbReference>
<feature type="signal peptide" evidence="2">
    <location>
        <begin position="1"/>
        <end position="27"/>
    </location>
</feature>
<keyword evidence="2" id="KW-0732">Signal</keyword>
<dbReference type="PROSITE" id="PS51318">
    <property type="entry name" value="TAT"/>
    <property type="match status" value="1"/>
</dbReference>
<protein>
    <recommendedName>
        <fullName evidence="5">ABC transporter substrate-binding protein</fullName>
    </recommendedName>
</protein>
<evidence type="ECO:0000256" key="2">
    <source>
        <dbReference type="SAM" id="SignalP"/>
    </source>
</evidence>
<reference evidence="3 4" key="1">
    <citation type="submission" date="2016-07" db="EMBL/GenBank/DDBJ databases">
        <title>Draft Genome Sequence of Methylobrevis pamukkalensis PK2.</title>
        <authorList>
            <person name="Vasilenko O.V."/>
            <person name="Doronina N.V."/>
            <person name="Shmareva M.N."/>
            <person name="Tarlachkov S.V."/>
            <person name="Mustakhimov I."/>
            <person name="Trotsenko Y.A."/>
        </authorList>
    </citation>
    <scope>NUCLEOTIDE SEQUENCE [LARGE SCALE GENOMIC DNA]</scope>
    <source>
        <strain evidence="3 4">PK2</strain>
    </source>
</reference>
<comment type="caution">
    <text evidence="3">The sequence shown here is derived from an EMBL/GenBank/DDBJ whole genome shotgun (WGS) entry which is preliminary data.</text>
</comment>
<organism evidence="3 4">
    <name type="scientific">Methylobrevis pamukkalensis</name>
    <dbReference type="NCBI Taxonomy" id="1439726"/>
    <lineage>
        <taxon>Bacteria</taxon>
        <taxon>Pseudomonadati</taxon>
        <taxon>Pseudomonadota</taxon>
        <taxon>Alphaproteobacteria</taxon>
        <taxon>Hyphomicrobiales</taxon>
        <taxon>Pleomorphomonadaceae</taxon>
        <taxon>Methylobrevis</taxon>
    </lineage>
</organism>
<dbReference type="InterPro" id="IPR006311">
    <property type="entry name" value="TAT_signal"/>
</dbReference>
<evidence type="ECO:0000313" key="3">
    <source>
        <dbReference type="EMBL" id="ODN68639.1"/>
    </source>
</evidence>
<keyword evidence="4" id="KW-1185">Reference proteome</keyword>
<dbReference type="Gene3D" id="3.40.190.10">
    <property type="entry name" value="Periplasmic binding protein-like II"/>
    <property type="match status" value="2"/>
</dbReference>
<name>A0A1E3GX38_9HYPH</name>
<dbReference type="AlphaFoldDB" id="A0A1E3GX38"/>
<dbReference type="PANTHER" id="PTHR42779">
    <property type="entry name" value="PROTEIN YNJB"/>
    <property type="match status" value="1"/>
</dbReference>
<dbReference type="PANTHER" id="PTHR42779:SF1">
    <property type="entry name" value="PROTEIN YNJB"/>
    <property type="match status" value="1"/>
</dbReference>
<dbReference type="PIRSF" id="PIRSF029172">
    <property type="entry name" value="UCP029172_ABC_sbc_YnjB"/>
    <property type="match status" value="1"/>
</dbReference>
<evidence type="ECO:0000256" key="1">
    <source>
        <dbReference type="ARBA" id="ARBA00022764"/>
    </source>
</evidence>
<dbReference type="Proteomes" id="UP000094622">
    <property type="component" value="Unassembled WGS sequence"/>
</dbReference>
<evidence type="ECO:0000313" key="4">
    <source>
        <dbReference type="Proteomes" id="UP000094622"/>
    </source>
</evidence>
<feature type="chain" id="PRO_5009128831" description="ABC transporter substrate-binding protein" evidence="2">
    <location>
        <begin position="28"/>
        <end position="408"/>
    </location>
</feature>
<keyword evidence="1" id="KW-0574">Periplasm</keyword>
<dbReference type="InterPro" id="IPR027020">
    <property type="entry name" value="YnjB"/>
</dbReference>
<gene>
    <name evidence="3" type="ORF">A6302_04061</name>
</gene>
<dbReference type="SUPFAM" id="SSF53850">
    <property type="entry name" value="Periplasmic binding protein-like II"/>
    <property type="match status" value="1"/>
</dbReference>
<accession>A0A1E3GX38</accession>
<evidence type="ECO:0008006" key="5">
    <source>
        <dbReference type="Google" id="ProtNLM"/>
    </source>
</evidence>
<dbReference type="RefSeq" id="WP_342586305.1">
    <property type="nucleotide sequence ID" value="NZ_MCRJ01000150.1"/>
</dbReference>
<dbReference type="NCBIfam" id="NF008633">
    <property type="entry name" value="PRK11622.1"/>
    <property type="match status" value="1"/>
</dbReference>
<dbReference type="Pfam" id="PF13416">
    <property type="entry name" value="SBP_bac_8"/>
    <property type="match status" value="1"/>
</dbReference>